<keyword evidence="3" id="KW-1185">Reference proteome</keyword>
<accession>A0ABC8RTF2</accession>
<proteinExistence type="predicted"/>
<gene>
    <name evidence="2" type="ORF">ILEXP_LOCUS15692</name>
</gene>
<dbReference type="Proteomes" id="UP001642360">
    <property type="component" value="Unassembled WGS sequence"/>
</dbReference>
<dbReference type="EMBL" id="CAUOFW020001724">
    <property type="protein sequence ID" value="CAK9147752.1"/>
    <property type="molecule type" value="Genomic_DNA"/>
</dbReference>
<comment type="caution">
    <text evidence="2">The sequence shown here is derived from an EMBL/GenBank/DDBJ whole genome shotgun (WGS) entry which is preliminary data.</text>
</comment>
<evidence type="ECO:0000256" key="1">
    <source>
        <dbReference type="SAM" id="MobiDB-lite"/>
    </source>
</evidence>
<dbReference type="AlphaFoldDB" id="A0ABC8RTF2"/>
<feature type="region of interest" description="Disordered" evidence="1">
    <location>
        <begin position="61"/>
        <end position="83"/>
    </location>
</feature>
<evidence type="ECO:0000313" key="2">
    <source>
        <dbReference type="EMBL" id="CAK9147752.1"/>
    </source>
</evidence>
<name>A0ABC8RTF2_9AQUA</name>
<evidence type="ECO:0000313" key="3">
    <source>
        <dbReference type="Proteomes" id="UP001642360"/>
    </source>
</evidence>
<reference evidence="2 3" key="1">
    <citation type="submission" date="2024-02" db="EMBL/GenBank/DDBJ databases">
        <authorList>
            <person name="Vignale AGUSTIN F."/>
            <person name="Sosa J E."/>
            <person name="Modenutti C."/>
        </authorList>
    </citation>
    <scope>NUCLEOTIDE SEQUENCE [LARGE SCALE GENOMIC DNA]</scope>
</reference>
<protein>
    <submittedName>
        <fullName evidence="2">Uncharacterized protein</fullName>
    </submittedName>
</protein>
<sequence>HELAEELGLADGKAEGAEGVNGLICHWAVSKSSLMRRMKRLRIQLRKCLDSPIVRQMESLRRKIENISEKSKSSKEKPESVHG</sequence>
<feature type="non-terminal residue" evidence="2">
    <location>
        <position position="1"/>
    </location>
</feature>
<organism evidence="2 3">
    <name type="scientific">Ilex paraguariensis</name>
    <name type="common">yerba mate</name>
    <dbReference type="NCBI Taxonomy" id="185542"/>
    <lineage>
        <taxon>Eukaryota</taxon>
        <taxon>Viridiplantae</taxon>
        <taxon>Streptophyta</taxon>
        <taxon>Embryophyta</taxon>
        <taxon>Tracheophyta</taxon>
        <taxon>Spermatophyta</taxon>
        <taxon>Magnoliopsida</taxon>
        <taxon>eudicotyledons</taxon>
        <taxon>Gunneridae</taxon>
        <taxon>Pentapetalae</taxon>
        <taxon>asterids</taxon>
        <taxon>campanulids</taxon>
        <taxon>Aquifoliales</taxon>
        <taxon>Aquifoliaceae</taxon>
        <taxon>Ilex</taxon>
    </lineage>
</organism>